<dbReference type="PANTHER" id="PTHR11654">
    <property type="entry name" value="OLIGOPEPTIDE TRANSPORTER-RELATED"/>
    <property type="match status" value="1"/>
</dbReference>
<feature type="transmembrane region" description="Helical" evidence="6">
    <location>
        <begin position="223"/>
        <end position="242"/>
    </location>
</feature>
<feature type="transmembrane region" description="Helical" evidence="6">
    <location>
        <begin position="580"/>
        <end position="599"/>
    </location>
</feature>
<sequence length="615" mass="67680">MPMERISAIKRPKSSKSCQTFSSNESTPLFCTYHSQVARSTTHQKMIDEGTLENGKECFTQRKSSKGGWNAAIFIICKLPAAIFIIFVEVAERFAFCGLASNLITYLTDDLHEPTSTAVKIVNTWVGVSYLFPVLGAFAADSFLGRFRTILVASIIYCTGFVLLTLSVSVLPLHDRKAIFFIALYIIAVGEGGHKPCVQTFAADQFDENLPEQKKAKSSFFNWWYSGIMVGATSSTLAVVYIEDSVSWAVGFGVLATALASSLAIFLLGIKRYKKQGPFGSPFTSVAQVVAAAARKWRVDDTGRVWGVCCGDERVLGVHGGGQHKGRTLAHTDQLRCLDKATIIDNIDASSESRNPWRLCSQNQVEEVKLVLRLIPVWLCSLMFAVVASNFQTYFTKQGSTMIRSIGPHFQLPAASLQALLGVTVMIAIPIYDRIFVPLTRRFTGHLSGITLLQRIGIGLFLSLLNMAVSGLVEAKRVGVAKQYNLLDNPKATVPMSVWWLLPQYILCGLSDVFTFIRLQELFYDQMPEPMRSLGAAAYVTVVGVGSFLSSAVISTVQAISSSFGEEWLGDNLNRAHLDGFYWVLAGLSALNLCVYVWVAKRFVYKKVEGDDDDG</sequence>
<evidence type="ECO:0000313" key="8">
    <source>
        <dbReference type="Proteomes" id="UP000327013"/>
    </source>
</evidence>
<keyword evidence="5 6" id="KW-0472">Membrane</keyword>
<protein>
    <recommendedName>
        <fullName evidence="9">Major facilitator superfamily (MFS) profile domain-containing protein</fullName>
    </recommendedName>
</protein>
<organism evidence="7 8">
    <name type="scientific">Carpinus fangiana</name>
    <dbReference type="NCBI Taxonomy" id="176857"/>
    <lineage>
        <taxon>Eukaryota</taxon>
        <taxon>Viridiplantae</taxon>
        <taxon>Streptophyta</taxon>
        <taxon>Embryophyta</taxon>
        <taxon>Tracheophyta</taxon>
        <taxon>Spermatophyta</taxon>
        <taxon>Magnoliopsida</taxon>
        <taxon>eudicotyledons</taxon>
        <taxon>Gunneridae</taxon>
        <taxon>Pentapetalae</taxon>
        <taxon>rosids</taxon>
        <taxon>fabids</taxon>
        <taxon>Fagales</taxon>
        <taxon>Betulaceae</taxon>
        <taxon>Carpinus</taxon>
    </lineage>
</organism>
<dbReference type="GO" id="GO:0071916">
    <property type="term" value="F:dipeptide transmembrane transporter activity"/>
    <property type="evidence" value="ECO:0007669"/>
    <property type="project" value="InterPro"/>
</dbReference>
<dbReference type="SUPFAM" id="SSF103473">
    <property type="entry name" value="MFS general substrate transporter"/>
    <property type="match status" value="1"/>
</dbReference>
<dbReference type="Proteomes" id="UP000327013">
    <property type="component" value="Chromosome 4"/>
</dbReference>
<feature type="transmembrane region" description="Helical" evidence="6">
    <location>
        <begin position="69"/>
        <end position="87"/>
    </location>
</feature>
<evidence type="ECO:0000256" key="1">
    <source>
        <dbReference type="ARBA" id="ARBA00004141"/>
    </source>
</evidence>
<dbReference type="Pfam" id="PF00854">
    <property type="entry name" value="PTR2"/>
    <property type="match status" value="1"/>
</dbReference>
<feature type="transmembrane region" description="Helical" evidence="6">
    <location>
        <begin position="370"/>
        <end position="391"/>
    </location>
</feature>
<keyword evidence="4 6" id="KW-1133">Transmembrane helix</keyword>
<accession>A0A660KWP4</accession>
<feature type="transmembrane region" description="Helical" evidence="6">
    <location>
        <begin position="248"/>
        <end position="270"/>
    </location>
</feature>
<evidence type="ECO:0000256" key="6">
    <source>
        <dbReference type="SAM" id="Phobius"/>
    </source>
</evidence>
<dbReference type="InterPro" id="IPR044739">
    <property type="entry name" value="NRT1/PTR"/>
</dbReference>
<dbReference type="InterPro" id="IPR036259">
    <property type="entry name" value="MFS_trans_sf"/>
</dbReference>
<dbReference type="CDD" id="cd17417">
    <property type="entry name" value="MFS_NPF5"/>
    <property type="match status" value="1"/>
</dbReference>
<comment type="subcellular location">
    <subcellularLocation>
        <location evidence="1">Membrane</location>
        <topology evidence="1">Multi-pass membrane protein</topology>
    </subcellularLocation>
</comment>
<evidence type="ECO:0000313" key="7">
    <source>
        <dbReference type="EMBL" id="KAE8038396.1"/>
    </source>
</evidence>
<feature type="transmembrane region" description="Helical" evidence="6">
    <location>
        <begin position="498"/>
        <end position="517"/>
    </location>
</feature>
<evidence type="ECO:0000256" key="3">
    <source>
        <dbReference type="ARBA" id="ARBA00022692"/>
    </source>
</evidence>
<keyword evidence="8" id="KW-1185">Reference proteome</keyword>
<dbReference type="GO" id="GO:0042937">
    <property type="term" value="F:tripeptide transmembrane transporter activity"/>
    <property type="evidence" value="ECO:0007669"/>
    <property type="project" value="InterPro"/>
</dbReference>
<reference evidence="7 8" key="1">
    <citation type="submission" date="2019-06" db="EMBL/GenBank/DDBJ databases">
        <title>A chromosomal-level reference genome of Carpinus fangiana (Coryloideae, Betulaceae).</title>
        <authorList>
            <person name="Yang X."/>
            <person name="Wang Z."/>
            <person name="Zhang L."/>
            <person name="Hao G."/>
            <person name="Liu J."/>
            <person name="Yang Y."/>
        </authorList>
    </citation>
    <scope>NUCLEOTIDE SEQUENCE [LARGE SCALE GENOMIC DNA]</scope>
    <source>
        <strain evidence="7">Cfa_2016G</strain>
        <tissue evidence="7">Leaf</tissue>
    </source>
</reference>
<dbReference type="Gene3D" id="1.20.1250.20">
    <property type="entry name" value="MFS general substrate transporter like domains"/>
    <property type="match status" value="1"/>
</dbReference>
<dbReference type="InterPro" id="IPR000109">
    <property type="entry name" value="POT_fam"/>
</dbReference>
<dbReference type="AlphaFoldDB" id="A0A660KWP4"/>
<gene>
    <name evidence="7" type="ORF">FH972_010915</name>
</gene>
<dbReference type="OrthoDB" id="8904098at2759"/>
<dbReference type="GO" id="GO:0016020">
    <property type="term" value="C:membrane"/>
    <property type="evidence" value="ECO:0007669"/>
    <property type="project" value="UniProtKB-SubCell"/>
</dbReference>
<comment type="similarity">
    <text evidence="2">Belongs to the major facilitator superfamily. Proton-dependent oligopeptide transporter (POT/PTR) (TC 2.A.17) family.</text>
</comment>
<evidence type="ECO:0000256" key="4">
    <source>
        <dbReference type="ARBA" id="ARBA00022989"/>
    </source>
</evidence>
<evidence type="ECO:0000256" key="5">
    <source>
        <dbReference type="ARBA" id="ARBA00023136"/>
    </source>
</evidence>
<feature type="transmembrane region" description="Helical" evidence="6">
    <location>
        <begin position="537"/>
        <end position="560"/>
    </location>
</feature>
<feature type="transmembrane region" description="Helical" evidence="6">
    <location>
        <begin position="411"/>
        <end position="432"/>
    </location>
</feature>
<proteinExistence type="inferred from homology"/>
<feature type="transmembrane region" description="Helical" evidence="6">
    <location>
        <begin position="150"/>
        <end position="171"/>
    </location>
</feature>
<feature type="transmembrane region" description="Helical" evidence="6">
    <location>
        <begin position="452"/>
        <end position="473"/>
    </location>
</feature>
<evidence type="ECO:0000256" key="2">
    <source>
        <dbReference type="ARBA" id="ARBA00005982"/>
    </source>
</evidence>
<name>A0A660KWP4_9ROSI</name>
<evidence type="ECO:0008006" key="9">
    <source>
        <dbReference type="Google" id="ProtNLM"/>
    </source>
</evidence>
<keyword evidence="3 6" id="KW-0812">Transmembrane</keyword>
<dbReference type="EMBL" id="CM017324">
    <property type="protein sequence ID" value="KAE8038396.1"/>
    <property type="molecule type" value="Genomic_DNA"/>
</dbReference>